<name>A0A0L0SB03_ALLM3</name>
<dbReference type="SUPFAM" id="SSF56784">
    <property type="entry name" value="HAD-like"/>
    <property type="match status" value="1"/>
</dbReference>
<dbReference type="GO" id="GO:0043874">
    <property type="term" value="F:acireductone synthase activity"/>
    <property type="evidence" value="ECO:0007669"/>
    <property type="project" value="InterPro"/>
</dbReference>
<gene>
    <name evidence="4" type="ORF">AMAG_18217</name>
</gene>
<dbReference type="InterPro" id="IPR023214">
    <property type="entry name" value="HAD_sf"/>
</dbReference>
<sequence>MDPMDVDAPAAAAARALRPYRVVLADIEGTTTDIAFVHNELFPYARAHLPAYVRQHASDPAVQAILRDLHTQSLADAQAAKQPKPSPIYADFAPVTSPTDLDSAIAHLQWLMRHDVKRGPLKSLQGLVWAAAYATRAVQGHIYPDVVPALLAWRHLDVPVSIYSSGSVPAQKLLFGHSTYGDLQPYFADYFDTAVGAKVAPQSYATIFNRLNADFAQRNLVPLAPSDILFLSDNGAELVAARRIGIQAVLVVREGNSVVTEDAKREFFDRGGVWRTVCAARVQCAG</sequence>
<dbReference type="OMA" id="EWDANGI"/>
<proteinExistence type="inferred from homology"/>
<dbReference type="Gene3D" id="3.40.50.1000">
    <property type="entry name" value="HAD superfamily/HAD-like"/>
    <property type="match status" value="1"/>
</dbReference>
<evidence type="ECO:0000256" key="1">
    <source>
        <dbReference type="ARBA" id="ARBA00022605"/>
    </source>
</evidence>
<evidence type="ECO:0000313" key="4">
    <source>
        <dbReference type="EMBL" id="KNE59612.1"/>
    </source>
</evidence>
<dbReference type="SFLD" id="SFLDS00003">
    <property type="entry name" value="Haloacid_Dehalogenase"/>
    <property type="match status" value="1"/>
</dbReference>
<dbReference type="eggNOG" id="KOG2630">
    <property type="taxonomic scope" value="Eukaryota"/>
</dbReference>
<protein>
    <submittedName>
        <fullName evidence="4">2,3-diketo-5-methylthio-1-phosphopentane phosphatase</fullName>
    </submittedName>
</protein>
<accession>A0A0L0SB03</accession>
<keyword evidence="3" id="KW-0486">Methionine biosynthesis</keyword>
<dbReference type="InterPro" id="IPR023943">
    <property type="entry name" value="Enolase-ppase_E1"/>
</dbReference>
<dbReference type="GO" id="GO:0000287">
    <property type="term" value="F:magnesium ion binding"/>
    <property type="evidence" value="ECO:0007669"/>
    <property type="project" value="InterPro"/>
</dbReference>
<evidence type="ECO:0000256" key="2">
    <source>
        <dbReference type="ARBA" id="ARBA00022801"/>
    </source>
</evidence>
<dbReference type="SFLD" id="SFLDG01133">
    <property type="entry name" value="C1.5.4:_Enolase-phosphatase_Li"/>
    <property type="match status" value="1"/>
</dbReference>
<dbReference type="PANTHER" id="PTHR20371:SF1">
    <property type="entry name" value="ENOLASE-PHOSPHATASE E1"/>
    <property type="match status" value="1"/>
</dbReference>
<dbReference type="VEuPathDB" id="FungiDB:AMAG_18217"/>
<reference evidence="5" key="2">
    <citation type="submission" date="2009-11" db="EMBL/GenBank/DDBJ databases">
        <title>The Genome Sequence of Allomyces macrogynus strain ATCC 38327.</title>
        <authorList>
            <consortium name="The Broad Institute Genome Sequencing Platform"/>
            <person name="Russ C."/>
            <person name="Cuomo C."/>
            <person name="Shea T."/>
            <person name="Young S.K."/>
            <person name="Zeng Q."/>
            <person name="Koehrsen M."/>
            <person name="Haas B."/>
            <person name="Borodovsky M."/>
            <person name="Guigo R."/>
            <person name="Alvarado L."/>
            <person name="Berlin A."/>
            <person name="Borenstein D."/>
            <person name="Chen Z."/>
            <person name="Engels R."/>
            <person name="Freedman E."/>
            <person name="Gellesch M."/>
            <person name="Goldberg J."/>
            <person name="Griggs A."/>
            <person name="Gujja S."/>
            <person name="Heiman D."/>
            <person name="Hepburn T."/>
            <person name="Howarth C."/>
            <person name="Jen D."/>
            <person name="Larson L."/>
            <person name="Lewis B."/>
            <person name="Mehta T."/>
            <person name="Park D."/>
            <person name="Pearson M."/>
            <person name="Roberts A."/>
            <person name="Saif S."/>
            <person name="Shenoy N."/>
            <person name="Sisk P."/>
            <person name="Stolte C."/>
            <person name="Sykes S."/>
            <person name="Walk T."/>
            <person name="White J."/>
            <person name="Yandava C."/>
            <person name="Burger G."/>
            <person name="Gray M.W."/>
            <person name="Holland P.W.H."/>
            <person name="King N."/>
            <person name="Lang F.B.F."/>
            <person name="Roger A.J."/>
            <person name="Ruiz-Trillo I."/>
            <person name="Lander E."/>
            <person name="Nusbaum C."/>
        </authorList>
    </citation>
    <scope>NUCLEOTIDE SEQUENCE [LARGE SCALE GENOMIC DNA]</scope>
    <source>
        <strain evidence="5">ATCC 38327</strain>
    </source>
</reference>
<reference evidence="4 5" key="1">
    <citation type="submission" date="2009-11" db="EMBL/GenBank/DDBJ databases">
        <title>Annotation of Allomyces macrogynus ATCC 38327.</title>
        <authorList>
            <consortium name="The Broad Institute Genome Sequencing Platform"/>
            <person name="Russ C."/>
            <person name="Cuomo C."/>
            <person name="Burger G."/>
            <person name="Gray M.W."/>
            <person name="Holland P.W.H."/>
            <person name="King N."/>
            <person name="Lang F.B.F."/>
            <person name="Roger A.J."/>
            <person name="Ruiz-Trillo I."/>
            <person name="Young S.K."/>
            <person name="Zeng Q."/>
            <person name="Gargeya S."/>
            <person name="Fitzgerald M."/>
            <person name="Haas B."/>
            <person name="Abouelleil A."/>
            <person name="Alvarado L."/>
            <person name="Arachchi H.M."/>
            <person name="Berlin A."/>
            <person name="Chapman S.B."/>
            <person name="Gearin G."/>
            <person name="Goldberg J."/>
            <person name="Griggs A."/>
            <person name="Gujja S."/>
            <person name="Hansen M."/>
            <person name="Heiman D."/>
            <person name="Howarth C."/>
            <person name="Larimer J."/>
            <person name="Lui A."/>
            <person name="MacDonald P.J.P."/>
            <person name="McCowen C."/>
            <person name="Montmayeur A."/>
            <person name="Murphy C."/>
            <person name="Neiman D."/>
            <person name="Pearson M."/>
            <person name="Priest M."/>
            <person name="Roberts A."/>
            <person name="Saif S."/>
            <person name="Shea T."/>
            <person name="Sisk P."/>
            <person name="Stolte C."/>
            <person name="Sykes S."/>
            <person name="Wortman J."/>
            <person name="Nusbaum C."/>
            <person name="Birren B."/>
        </authorList>
    </citation>
    <scope>NUCLEOTIDE SEQUENCE [LARGE SCALE GENOMIC DNA]</scope>
    <source>
        <strain evidence="4 5">ATCC 38327</strain>
    </source>
</reference>
<dbReference type="Gene3D" id="1.10.720.60">
    <property type="match status" value="1"/>
</dbReference>
<dbReference type="AlphaFoldDB" id="A0A0L0SB03"/>
<dbReference type="PANTHER" id="PTHR20371">
    <property type="entry name" value="ENOLASE-PHOSPHATASE E1"/>
    <property type="match status" value="1"/>
</dbReference>
<dbReference type="Pfam" id="PF00702">
    <property type="entry name" value="Hydrolase"/>
    <property type="match status" value="1"/>
</dbReference>
<keyword evidence="2" id="KW-0378">Hydrolase</keyword>
<dbReference type="HAMAP" id="MF_01681">
    <property type="entry name" value="Salvage_MtnC"/>
    <property type="match status" value="1"/>
</dbReference>
<dbReference type="SFLD" id="SFLDG01129">
    <property type="entry name" value="C1.5:_HAD__Beta-PGM__Phosphata"/>
    <property type="match status" value="1"/>
</dbReference>
<dbReference type="InterPro" id="IPR036412">
    <property type="entry name" value="HAD-like_sf"/>
</dbReference>
<keyword evidence="5" id="KW-1185">Reference proteome</keyword>
<evidence type="ECO:0000313" key="5">
    <source>
        <dbReference type="Proteomes" id="UP000054350"/>
    </source>
</evidence>
<dbReference type="CDD" id="cd01629">
    <property type="entry name" value="HAD_EP"/>
    <property type="match status" value="1"/>
</dbReference>
<evidence type="ECO:0000256" key="3">
    <source>
        <dbReference type="ARBA" id="ARBA00023167"/>
    </source>
</evidence>
<dbReference type="GO" id="GO:0019509">
    <property type="term" value="P:L-methionine salvage from methylthioadenosine"/>
    <property type="evidence" value="ECO:0007669"/>
    <property type="project" value="InterPro"/>
</dbReference>
<dbReference type="EMBL" id="GG745334">
    <property type="protein sequence ID" value="KNE59612.1"/>
    <property type="molecule type" value="Genomic_DNA"/>
</dbReference>
<organism evidence="4 5">
    <name type="scientific">Allomyces macrogynus (strain ATCC 38327)</name>
    <name type="common">Allomyces javanicus var. macrogynus</name>
    <dbReference type="NCBI Taxonomy" id="578462"/>
    <lineage>
        <taxon>Eukaryota</taxon>
        <taxon>Fungi</taxon>
        <taxon>Fungi incertae sedis</taxon>
        <taxon>Blastocladiomycota</taxon>
        <taxon>Blastocladiomycetes</taxon>
        <taxon>Blastocladiales</taxon>
        <taxon>Blastocladiaceae</taxon>
        <taxon>Allomyces</taxon>
    </lineage>
</organism>
<keyword evidence="1" id="KW-0028">Amino-acid biosynthesis</keyword>
<dbReference type="STRING" id="578462.A0A0L0SB03"/>
<dbReference type="OrthoDB" id="272500at2759"/>
<dbReference type="Proteomes" id="UP000054350">
    <property type="component" value="Unassembled WGS sequence"/>
</dbReference>
<dbReference type="NCBIfam" id="TIGR01691">
    <property type="entry name" value="enolase-ppase"/>
    <property type="match status" value="1"/>
</dbReference>